<organism evidence="2 3">
    <name type="scientific">Actinoplanes missouriensis (strain ATCC 14538 / DSM 43046 / CBS 188.64 / JCM 3121 / NBRC 102363 / NCIMB 12654 / NRRL B-3342 / UNCC 431)</name>
    <dbReference type="NCBI Taxonomy" id="512565"/>
    <lineage>
        <taxon>Bacteria</taxon>
        <taxon>Bacillati</taxon>
        <taxon>Actinomycetota</taxon>
        <taxon>Actinomycetes</taxon>
        <taxon>Micromonosporales</taxon>
        <taxon>Micromonosporaceae</taxon>
        <taxon>Actinoplanes</taxon>
    </lineage>
</organism>
<dbReference type="eggNOG" id="ENOG502ZD2M">
    <property type="taxonomic scope" value="Bacteria"/>
</dbReference>
<dbReference type="Proteomes" id="UP000007882">
    <property type="component" value="Chromosome"/>
</dbReference>
<sequence>MRKSLARFGSRPLTAVAATAVTAAAVLTASPAYAAALTVSQTQLPISGGATLTIAGGTGLASTQGIRFAPAAGSCPAQYDTVLAGTVEGGLITMVSGSGGAAATVTTPALPAGSYKVCIYANATSGLLYTTDTFAGTVTAVNMGPLSSSSGVATDKITLTAPTGIFTAAAYNTEFVPATTCADKYQTVANGIVTATTAKTTGSTATTVLTITVPALTAGTQYAVCVYAGSTANTSLLAARGNQLFAAYDKANLPAPTLVGSSGSSGVATSITMSVPTDKAVFTGTPNILATRNGCPGKRPANAALGGTTRFEPWAIVPQKVTNSKLVVSVPANVTIMNGEATTPWNLCAYASNATDANLIAAPAVYTVAPALTVSGAQFSVNGAAASGTGSGPARGGSSITITGLVGIPTAEGAPLSAKLGTSEITITDHTSTSITGTTNANAPGAVNLSVTTAAGTQTTSTKPYTFNYGINVTPNSSPTDVEQMIDILGAGFSALDFEDVGSSALTDDKAYVLLTTNAWNEIDWDGDAVSGNAKALPDTTSDPVAPVSYCNSVLPISDEEIICTLQLDESITAVSASNVPTIGATTEVPPGVYTVTVVNSANALDADENNYSVVSSGSTFTVAPF</sequence>
<keyword evidence="1" id="KW-0732">Signal</keyword>
<dbReference type="EMBL" id="AP012319">
    <property type="protein sequence ID" value="BAL91689.1"/>
    <property type="molecule type" value="Genomic_DNA"/>
</dbReference>
<dbReference type="GO" id="GO:0005975">
    <property type="term" value="P:carbohydrate metabolic process"/>
    <property type="evidence" value="ECO:0007669"/>
    <property type="project" value="UniProtKB-ARBA"/>
</dbReference>
<proteinExistence type="predicted"/>
<dbReference type="Gene3D" id="2.60.40.10">
    <property type="entry name" value="Immunoglobulins"/>
    <property type="match status" value="1"/>
</dbReference>
<evidence type="ECO:0000313" key="3">
    <source>
        <dbReference type="Proteomes" id="UP000007882"/>
    </source>
</evidence>
<dbReference type="HOGENOM" id="CLU_436587_0_0_11"/>
<dbReference type="STRING" id="512565.AMIS_64690"/>
<feature type="signal peptide" evidence="1">
    <location>
        <begin position="1"/>
        <end position="34"/>
    </location>
</feature>
<keyword evidence="3" id="KW-1185">Reference proteome</keyword>
<evidence type="ECO:0000256" key="1">
    <source>
        <dbReference type="SAM" id="SignalP"/>
    </source>
</evidence>
<dbReference type="KEGG" id="ams:AMIS_64690"/>
<evidence type="ECO:0008006" key="4">
    <source>
        <dbReference type="Google" id="ProtNLM"/>
    </source>
</evidence>
<dbReference type="RefSeq" id="WP_014446574.1">
    <property type="nucleotide sequence ID" value="NC_017093.1"/>
</dbReference>
<evidence type="ECO:0000313" key="2">
    <source>
        <dbReference type="EMBL" id="BAL91689.1"/>
    </source>
</evidence>
<accession>I0HFA2</accession>
<dbReference type="AlphaFoldDB" id="I0HFA2"/>
<protein>
    <recommendedName>
        <fullName evidence="4">IPT/TIG domain-containing protein</fullName>
    </recommendedName>
</protein>
<dbReference type="OrthoDB" id="3298903at2"/>
<reference evidence="2 3" key="1">
    <citation type="submission" date="2012-02" db="EMBL/GenBank/DDBJ databases">
        <title>Complete genome sequence of Actinoplanes missouriensis 431 (= NBRC 102363).</title>
        <authorList>
            <person name="Ohnishi Y."/>
            <person name="Ishikawa J."/>
            <person name="Sekine M."/>
            <person name="Hosoyama A."/>
            <person name="Harada T."/>
            <person name="Narita H."/>
            <person name="Hata T."/>
            <person name="Konno Y."/>
            <person name="Tutikane K."/>
            <person name="Fujita N."/>
            <person name="Horinouchi S."/>
            <person name="Hayakawa M."/>
        </authorList>
    </citation>
    <scope>NUCLEOTIDE SEQUENCE [LARGE SCALE GENOMIC DNA]</scope>
    <source>
        <strain evidence="3">ATCC 14538 / DSM 43046 / CBS 188.64 / JCM 3121 / NBRC 102363 / NCIMB 12654 / NRRL B-3342 / UNCC 431</strain>
    </source>
</reference>
<feature type="chain" id="PRO_5003628053" description="IPT/TIG domain-containing protein" evidence="1">
    <location>
        <begin position="35"/>
        <end position="626"/>
    </location>
</feature>
<gene>
    <name evidence="2" type="ordered locus">AMIS_64690</name>
</gene>
<dbReference type="InterPro" id="IPR013783">
    <property type="entry name" value="Ig-like_fold"/>
</dbReference>
<dbReference type="PATRIC" id="fig|512565.3.peg.6472"/>
<name>I0HFA2_ACTM4</name>